<keyword evidence="1" id="KW-1133">Transmembrane helix</keyword>
<keyword evidence="1" id="KW-0812">Transmembrane</keyword>
<dbReference type="InterPro" id="IPR021347">
    <property type="entry name" value="DUF2964"/>
</dbReference>
<protein>
    <submittedName>
        <fullName evidence="2">Uncharacterized protein</fullName>
    </submittedName>
</protein>
<keyword evidence="3" id="KW-1185">Reference proteome</keyword>
<accession>A0A6J5G286</accession>
<feature type="transmembrane region" description="Helical" evidence="1">
    <location>
        <begin position="33"/>
        <end position="52"/>
    </location>
</feature>
<keyword evidence="1" id="KW-0472">Membrane</keyword>
<reference evidence="2 3" key="1">
    <citation type="submission" date="2020-04" db="EMBL/GenBank/DDBJ databases">
        <authorList>
            <person name="De Canck E."/>
        </authorList>
    </citation>
    <scope>NUCLEOTIDE SEQUENCE [LARGE SCALE GENOMIC DNA]</scope>
    <source>
        <strain evidence="2 3">LMG 27177</strain>
    </source>
</reference>
<evidence type="ECO:0000313" key="3">
    <source>
        <dbReference type="Proteomes" id="UP000494252"/>
    </source>
</evidence>
<gene>
    <name evidence="2" type="ORF">LMG27177_02427</name>
</gene>
<dbReference type="Pfam" id="PF11177">
    <property type="entry name" value="DUF2964"/>
    <property type="match status" value="1"/>
</dbReference>
<dbReference type="RefSeq" id="WP_175159833.1">
    <property type="nucleotide sequence ID" value="NZ_CADIKI010000006.1"/>
</dbReference>
<dbReference type="AlphaFoldDB" id="A0A6J5G286"/>
<dbReference type="EMBL" id="CADIKI010000006">
    <property type="protein sequence ID" value="CAB3788500.1"/>
    <property type="molecule type" value="Genomic_DNA"/>
</dbReference>
<organism evidence="2 3">
    <name type="scientific">Paraburkholderia fynbosensis</name>
    <dbReference type="NCBI Taxonomy" id="1200993"/>
    <lineage>
        <taxon>Bacteria</taxon>
        <taxon>Pseudomonadati</taxon>
        <taxon>Pseudomonadota</taxon>
        <taxon>Betaproteobacteria</taxon>
        <taxon>Burkholderiales</taxon>
        <taxon>Burkholderiaceae</taxon>
        <taxon>Paraburkholderia</taxon>
    </lineage>
</organism>
<sequence length="63" mass="6933">MVWASIGVFIWLGGLYATIRGLLYEVPAEFRWGMLALAVGIATLVVALNPLAQREAGMRDRLD</sequence>
<dbReference type="Proteomes" id="UP000494252">
    <property type="component" value="Unassembled WGS sequence"/>
</dbReference>
<name>A0A6J5G286_9BURK</name>
<proteinExistence type="predicted"/>
<evidence type="ECO:0000313" key="2">
    <source>
        <dbReference type="EMBL" id="CAB3788500.1"/>
    </source>
</evidence>
<evidence type="ECO:0000256" key="1">
    <source>
        <dbReference type="SAM" id="Phobius"/>
    </source>
</evidence>